<dbReference type="EMBL" id="AGNL01001124">
    <property type="protein sequence ID" value="EJK77243.1"/>
    <property type="molecule type" value="Genomic_DNA"/>
</dbReference>
<accession>K0TEW4</accession>
<feature type="chain" id="PRO_5003838407" evidence="2">
    <location>
        <begin position="20"/>
        <end position="1537"/>
    </location>
</feature>
<comment type="caution">
    <text evidence="3">The sequence shown here is derived from an EMBL/GenBank/DDBJ whole genome shotgun (WGS) entry which is preliminary data.</text>
</comment>
<protein>
    <submittedName>
        <fullName evidence="3">Uncharacterized protein</fullName>
    </submittedName>
</protein>
<feature type="region of interest" description="Disordered" evidence="1">
    <location>
        <begin position="174"/>
        <end position="193"/>
    </location>
</feature>
<feature type="compositionally biased region" description="Basic and acidic residues" evidence="1">
    <location>
        <begin position="104"/>
        <end position="119"/>
    </location>
</feature>
<feature type="non-terminal residue" evidence="3">
    <location>
        <position position="1"/>
    </location>
</feature>
<feature type="region of interest" description="Disordered" evidence="1">
    <location>
        <begin position="89"/>
        <end position="121"/>
    </location>
</feature>
<feature type="compositionally biased region" description="Basic and acidic residues" evidence="1">
    <location>
        <begin position="281"/>
        <end position="295"/>
    </location>
</feature>
<evidence type="ECO:0000256" key="1">
    <source>
        <dbReference type="SAM" id="MobiDB-lite"/>
    </source>
</evidence>
<gene>
    <name evidence="3" type="ORF">THAOC_00936</name>
</gene>
<keyword evidence="2" id="KW-0732">Signal</keyword>
<evidence type="ECO:0000313" key="4">
    <source>
        <dbReference type="Proteomes" id="UP000266841"/>
    </source>
</evidence>
<keyword evidence="4" id="KW-1185">Reference proteome</keyword>
<proteinExistence type="predicted"/>
<feature type="region of interest" description="Disordered" evidence="1">
    <location>
        <begin position="1006"/>
        <end position="1039"/>
    </location>
</feature>
<evidence type="ECO:0000313" key="3">
    <source>
        <dbReference type="EMBL" id="EJK77243.1"/>
    </source>
</evidence>
<name>K0TEW4_THAOC</name>
<feature type="signal peptide" evidence="2">
    <location>
        <begin position="1"/>
        <end position="19"/>
    </location>
</feature>
<feature type="compositionally biased region" description="Basic and acidic residues" evidence="1">
    <location>
        <begin position="1025"/>
        <end position="1037"/>
    </location>
</feature>
<reference evidence="3 4" key="1">
    <citation type="journal article" date="2012" name="Genome Biol.">
        <title>Genome and low-iron response of an oceanic diatom adapted to chronic iron limitation.</title>
        <authorList>
            <person name="Lommer M."/>
            <person name="Specht M."/>
            <person name="Roy A.S."/>
            <person name="Kraemer L."/>
            <person name="Andreson R."/>
            <person name="Gutowska M.A."/>
            <person name="Wolf J."/>
            <person name="Bergner S.V."/>
            <person name="Schilhabel M.B."/>
            <person name="Klostermeier U.C."/>
            <person name="Beiko R.G."/>
            <person name="Rosenstiel P."/>
            <person name="Hippler M."/>
            <person name="Laroche J."/>
        </authorList>
    </citation>
    <scope>NUCLEOTIDE SEQUENCE [LARGE SCALE GENOMIC DNA]</scope>
    <source>
        <strain evidence="3 4">CCMP1005</strain>
    </source>
</reference>
<organism evidence="3 4">
    <name type="scientific">Thalassiosira oceanica</name>
    <name type="common">Marine diatom</name>
    <dbReference type="NCBI Taxonomy" id="159749"/>
    <lineage>
        <taxon>Eukaryota</taxon>
        <taxon>Sar</taxon>
        <taxon>Stramenopiles</taxon>
        <taxon>Ochrophyta</taxon>
        <taxon>Bacillariophyta</taxon>
        <taxon>Coscinodiscophyceae</taxon>
        <taxon>Thalassiosirophycidae</taxon>
        <taxon>Thalassiosirales</taxon>
        <taxon>Thalassiosiraceae</taxon>
        <taxon>Thalassiosira</taxon>
    </lineage>
</organism>
<evidence type="ECO:0000256" key="2">
    <source>
        <dbReference type="SAM" id="SignalP"/>
    </source>
</evidence>
<sequence length="1537" mass="170244">SLLLLSLSLSLSLSASLFGGSVVSRIPFFLLFMANLPSKGAQPFAVCSCLALSVQCTPVFGVQRPVQPASSQQPQQSGGFFGLQSPIASNSDSVRPFRKCLPRQRGDGTSDGQEKDGARRRPITSFTDQILRLYHYSLYSLLPLCSPSCVHLSTRRRLAGSFLRTEGYQVSLGAPMKSSSSEKGVSTTYSKAVRPGPERRHVLLKLKPMANAFTPSILRPPAQLLLLVASRSFEAPHFNFFTGGSWAAASANRYTQVTLKLPEIKLNRDPRAAPHAKPPRRPSEGRHPTQHEAEVRTRSITHTAGYGRESQGCFPCVVDSEPVRGVPSVVEVGCERFFNLAGYISSPRRTNLGVRTYERLAMLSCLLRKVYVDEEWVAQEYLRRCKAGAWKSEQDEESLKCWNLERIIESELIGAPVPVDLTMEEFVEVDASIQPNFYFSWLLQTSNSPTSTPEVGFFLSLLPGLAGYSLKGGRSARIWVGKKRECCTNRTDRTTEDLTKRRRKAWDLGPWNRVASGPESSSTESSDLAMGDVVSRVRSSEARWVWRVAFCLSHAPITSVVRFAASLEPALSLRCVARDLEDRSKMGTLQSRQKFRIAKFRRVTVVRDGSRLFYGDTGLGGGLPAAVLSNNGRSGLARAWWRGSSRLGIAGESQSRFIHAASPEIYTYTLLKFCLPSSGLLCLMMTQGLEVDHPPRRAHPAGADERNPQGLQDGRGRGSCWTSSKVGAEGSSSEGPLIPVRLVTVPLWRAMSFADKTKIFGAPTAFETSQRQAMMPMRSTERPTGKFSTMIFNTLGTTVPPGAQVSETVGMSRADKVGKISQPLKNNKTKPSNIPQLYWCMYLIEGNEAQASIAEEKVDGGWAETEQGKMKEVLEGLESTSDSGIITSFDASAAISVAGQYAMSYWLSSWFHFPLLHGAQLSKGKPFFARQPRISCSSCPLLLLASVLTPVFSAPAPRESGGLRAAASWDIQNAGNATAEEGTVQILKTDFDRLMEKVDSIDSILSGNKPDHSRRLSSSCPSADLKTESQLRGDHDGSVSLVEGRPYKRHCAEVSDGIFSASKVYSVVKPYWHGEFEGKLRNQCCMGPWSCQMLCAQDFIYDVRHWKVVDKDVTSEQLTKYYYDKEGTDEYVTCDVKGSATHVSHGNTGNRGYQTIGRPQKWNKMEVFLDRYKPAGDSCDSNPYFDQEMSNICSSWFFRPSVYLPNGYPVPNIKLYKCDNINDFDDNAPDAFEVWLRPENSVDCAAINTFGVEEKLTTEASCGWLEWSSAPKLVQFKAYPTPTGTGEALSFTVVLRPLEAVKYVRNNKRGLDVCLHDSSVGSSNAITKDMCLMCVRHWKVVDKDVTSEQLTKYYYDKEGTDEYVTCDVKGSATHVSHGNTGNRGYQTIGRPQKWNKMEVFLDRYKPAGDSCDSNPYFDQEMSNICSSWFFRPSVYLPNGYPVPNIKLYKCDNINDFDDNAPDAFEVWLRPENSVDCAAINTFGVEEKLTTEASCGWLEWSSAPKLVQFKAYPTPTGTGEALSFTVVLRPPRGCEVCS</sequence>
<dbReference type="Proteomes" id="UP000266841">
    <property type="component" value="Unassembled WGS sequence"/>
</dbReference>
<feature type="compositionally biased region" description="Polar residues" evidence="1">
    <location>
        <begin position="177"/>
        <end position="190"/>
    </location>
</feature>
<feature type="region of interest" description="Disordered" evidence="1">
    <location>
        <begin position="266"/>
        <end position="295"/>
    </location>
</feature>
<feature type="compositionally biased region" description="Polar residues" evidence="1">
    <location>
        <begin position="720"/>
        <end position="733"/>
    </location>
</feature>
<feature type="region of interest" description="Disordered" evidence="1">
    <location>
        <begin position="693"/>
        <end position="733"/>
    </location>
</feature>